<dbReference type="Pfam" id="PF09414">
    <property type="entry name" value="RNA_ligase"/>
    <property type="match status" value="1"/>
</dbReference>
<organism evidence="2">
    <name type="scientific">marine sediment metagenome</name>
    <dbReference type="NCBI Taxonomy" id="412755"/>
    <lineage>
        <taxon>unclassified sequences</taxon>
        <taxon>metagenomes</taxon>
        <taxon>ecological metagenomes</taxon>
    </lineage>
</organism>
<evidence type="ECO:0000313" key="2">
    <source>
        <dbReference type="EMBL" id="KKK55340.1"/>
    </source>
</evidence>
<comment type="caution">
    <text evidence="2">The sequence shown here is derived from an EMBL/GenBank/DDBJ whole genome shotgun (WGS) entry which is preliminary data.</text>
</comment>
<accession>A0A0F8X393</accession>
<dbReference type="Gene3D" id="3.30.470.30">
    <property type="entry name" value="DNA ligase/mRNA capping enzyme"/>
    <property type="match status" value="1"/>
</dbReference>
<evidence type="ECO:0000259" key="1">
    <source>
        <dbReference type="Pfam" id="PF09414"/>
    </source>
</evidence>
<dbReference type="InterPro" id="IPR021122">
    <property type="entry name" value="RNA_ligase_dom_REL/Rnl2"/>
</dbReference>
<sequence>MELSDYSKIHQLYHREVHRMQGHQVVVQEKIDGSQISFGKKDGELFVRSKNQMINLDDPEKMFANAVGVLKSKDPPEGYVFRGEYLKIPKHNVLKYDRIPQDHIIIYDIEDGDGSNYYLDPSLVEDIAADYGFEVVPTFAETDFCDVNQSFIDICLENISILGGPLVEGIVIKCYDLFDSRDKTLMCKYVRPEFREMISGKQGKNRRDIIEEIGERLAIPARFDKAFHQADEQGLITGEPKDIGPMMKILNTDFEEHVDEIKNLLYANFRKDIMKVASRGFPKFYKAKLLTDSNVLERVTTPCTKCQREIEKHESTAGLCIPCHRETPNE</sequence>
<gene>
    <name evidence="2" type="ORF">LCGC14_3075530</name>
</gene>
<dbReference type="AlphaFoldDB" id="A0A0F8X393"/>
<feature type="non-terminal residue" evidence="2">
    <location>
        <position position="1"/>
    </location>
</feature>
<dbReference type="SUPFAM" id="SSF56091">
    <property type="entry name" value="DNA ligase/mRNA capping enzyme, catalytic domain"/>
    <property type="match status" value="1"/>
</dbReference>
<reference evidence="2" key="1">
    <citation type="journal article" date="2015" name="Nature">
        <title>Complex archaea that bridge the gap between prokaryotes and eukaryotes.</title>
        <authorList>
            <person name="Spang A."/>
            <person name="Saw J.H."/>
            <person name="Jorgensen S.L."/>
            <person name="Zaremba-Niedzwiedzka K."/>
            <person name="Martijn J."/>
            <person name="Lind A.E."/>
            <person name="van Eijk R."/>
            <person name="Schleper C."/>
            <person name="Guy L."/>
            <person name="Ettema T.J."/>
        </authorList>
    </citation>
    <scope>NUCLEOTIDE SEQUENCE</scope>
</reference>
<name>A0A0F8X393_9ZZZZ</name>
<proteinExistence type="predicted"/>
<dbReference type="EMBL" id="LAZR01065539">
    <property type="protein sequence ID" value="KKK55340.1"/>
    <property type="molecule type" value="Genomic_DNA"/>
</dbReference>
<protein>
    <recommendedName>
        <fullName evidence="1">RNA ligase domain-containing protein</fullName>
    </recommendedName>
</protein>
<feature type="domain" description="RNA ligase" evidence="1">
    <location>
        <begin position="24"/>
        <end position="189"/>
    </location>
</feature>